<protein>
    <submittedName>
        <fullName evidence="1">Uncharacterized protein</fullName>
    </submittedName>
</protein>
<dbReference type="EMBL" id="JACSOD020000049">
    <property type="protein sequence ID" value="MBM6497746.1"/>
    <property type="molecule type" value="Genomic_DNA"/>
</dbReference>
<dbReference type="Proteomes" id="UP000759529">
    <property type="component" value="Unassembled WGS sequence"/>
</dbReference>
<dbReference type="RefSeq" id="WP_187658809.1">
    <property type="nucleotide sequence ID" value="NZ_JACSOD020000049.1"/>
</dbReference>
<sequence length="67" mass="7221">MSITVTNGVSLNLAMEILTGSCSGASFVCDNSSSSTTNEFYLNNNFTVGQTYYVRVFQTEASLVTSF</sequence>
<organism evidence="1 2">
    <name type="scientific">Flavobacterium macrobrachii</name>
    <dbReference type="NCBI Taxonomy" id="591204"/>
    <lineage>
        <taxon>Bacteria</taxon>
        <taxon>Pseudomonadati</taxon>
        <taxon>Bacteroidota</taxon>
        <taxon>Flavobacteriia</taxon>
        <taxon>Flavobacteriales</taxon>
        <taxon>Flavobacteriaceae</taxon>
        <taxon>Flavobacterium</taxon>
    </lineage>
</organism>
<feature type="non-terminal residue" evidence="1">
    <location>
        <position position="67"/>
    </location>
</feature>
<name>A0ABS2CS59_9FLAO</name>
<gene>
    <name evidence="1" type="ORF">H9X54_000175</name>
</gene>
<evidence type="ECO:0000313" key="2">
    <source>
        <dbReference type="Proteomes" id="UP000759529"/>
    </source>
</evidence>
<reference evidence="1 2" key="1">
    <citation type="submission" date="2021-02" db="EMBL/GenBank/DDBJ databases">
        <authorList>
            <person name="Jung H.S."/>
            <person name="Chun B.H."/>
            <person name="Jeon C.O."/>
        </authorList>
    </citation>
    <scope>NUCLEOTIDE SEQUENCE [LARGE SCALE GENOMIC DNA]</scope>
    <source>
        <strain evidence="1 2">LMG 25203</strain>
    </source>
</reference>
<keyword evidence="2" id="KW-1185">Reference proteome</keyword>
<comment type="caution">
    <text evidence="1">The sequence shown here is derived from an EMBL/GenBank/DDBJ whole genome shotgun (WGS) entry which is preliminary data.</text>
</comment>
<evidence type="ECO:0000313" key="1">
    <source>
        <dbReference type="EMBL" id="MBM6497746.1"/>
    </source>
</evidence>
<proteinExistence type="predicted"/>
<accession>A0ABS2CS59</accession>